<sequence length="95" mass="10456">GLVTTVPIRYGVNILEWDAYGNKCLYGADAVDCAKAGSARPMSLYAFEWINPRFGRKIEEINLKGSSGFKGLRDKIIKDNAIVVAAISVVEKRVH</sequence>
<evidence type="ECO:0000313" key="1">
    <source>
        <dbReference type="EMBL" id="GAH62246.1"/>
    </source>
</evidence>
<dbReference type="EMBL" id="BARU01034207">
    <property type="protein sequence ID" value="GAH62246.1"/>
    <property type="molecule type" value="Genomic_DNA"/>
</dbReference>
<protein>
    <submittedName>
        <fullName evidence="1">Uncharacterized protein</fullName>
    </submittedName>
</protein>
<proteinExistence type="predicted"/>
<feature type="non-terminal residue" evidence="1">
    <location>
        <position position="1"/>
    </location>
</feature>
<comment type="caution">
    <text evidence="1">The sequence shown here is derived from an EMBL/GenBank/DDBJ whole genome shotgun (WGS) entry which is preliminary data.</text>
</comment>
<accession>X1GWD9</accession>
<dbReference type="AlphaFoldDB" id="X1GWD9"/>
<organism evidence="1">
    <name type="scientific">marine sediment metagenome</name>
    <dbReference type="NCBI Taxonomy" id="412755"/>
    <lineage>
        <taxon>unclassified sequences</taxon>
        <taxon>metagenomes</taxon>
        <taxon>ecological metagenomes</taxon>
    </lineage>
</organism>
<gene>
    <name evidence="1" type="ORF">S03H2_53729</name>
</gene>
<name>X1GWD9_9ZZZZ</name>
<reference evidence="1" key="1">
    <citation type="journal article" date="2014" name="Front. Microbiol.">
        <title>High frequency of phylogenetically diverse reductive dehalogenase-homologous genes in deep subseafloor sedimentary metagenomes.</title>
        <authorList>
            <person name="Kawai M."/>
            <person name="Futagami T."/>
            <person name="Toyoda A."/>
            <person name="Takaki Y."/>
            <person name="Nishi S."/>
            <person name="Hori S."/>
            <person name="Arai W."/>
            <person name="Tsubouchi T."/>
            <person name="Morono Y."/>
            <person name="Uchiyama I."/>
            <person name="Ito T."/>
            <person name="Fujiyama A."/>
            <person name="Inagaki F."/>
            <person name="Takami H."/>
        </authorList>
    </citation>
    <scope>NUCLEOTIDE SEQUENCE</scope>
    <source>
        <strain evidence="1">Expedition CK06-06</strain>
    </source>
</reference>